<feature type="domain" description="HAT C-terminal dimerisation" evidence="2">
    <location>
        <begin position="3"/>
        <end position="57"/>
    </location>
</feature>
<gene>
    <name evidence="3" type="ORF">M441DRAFT_155092</name>
</gene>
<dbReference type="InterPro" id="IPR012337">
    <property type="entry name" value="RNaseH-like_sf"/>
</dbReference>
<keyword evidence="1" id="KW-1133">Transmembrane helix</keyword>
<evidence type="ECO:0000313" key="4">
    <source>
        <dbReference type="Proteomes" id="UP000240493"/>
    </source>
</evidence>
<evidence type="ECO:0000256" key="1">
    <source>
        <dbReference type="SAM" id="Phobius"/>
    </source>
</evidence>
<dbReference type="OrthoDB" id="3560146at2759"/>
<proteinExistence type="predicted"/>
<protein>
    <recommendedName>
        <fullName evidence="2">HAT C-terminal dimerisation domain-containing protein</fullName>
    </recommendedName>
</protein>
<reference evidence="3 4" key="1">
    <citation type="submission" date="2016-07" db="EMBL/GenBank/DDBJ databases">
        <title>Multiple horizontal gene transfer events from other fungi enriched the ability of initially mycotrophic Trichoderma (Ascomycota) to feed on dead plant biomass.</title>
        <authorList>
            <consortium name="DOE Joint Genome Institute"/>
            <person name="Aerts A."/>
            <person name="Atanasova L."/>
            <person name="Chenthamara K."/>
            <person name="Zhang J."/>
            <person name="Grujic M."/>
            <person name="Henrissat B."/>
            <person name="Kuo A."/>
            <person name="Salamov A."/>
            <person name="Lipzen A."/>
            <person name="Labutti K."/>
            <person name="Barry K."/>
            <person name="Miao Y."/>
            <person name="Rahimi M.J."/>
            <person name="Shen Q."/>
            <person name="Grigoriev I.V."/>
            <person name="Kubicek C.P."/>
            <person name="Druzhinina I.S."/>
        </authorList>
    </citation>
    <scope>NUCLEOTIDE SEQUENCE [LARGE SCALE GENOMIC DNA]</scope>
    <source>
        <strain evidence="3 4">CBS 433.97</strain>
    </source>
</reference>
<dbReference type="InterPro" id="IPR008906">
    <property type="entry name" value="HATC_C_dom"/>
</dbReference>
<evidence type="ECO:0000259" key="2">
    <source>
        <dbReference type="Pfam" id="PF05699"/>
    </source>
</evidence>
<dbReference type="AlphaFoldDB" id="A0A2T3YQ62"/>
<dbReference type="Pfam" id="PF05699">
    <property type="entry name" value="Dimer_Tnp_hAT"/>
    <property type="match status" value="1"/>
</dbReference>
<keyword evidence="1" id="KW-0812">Transmembrane</keyword>
<dbReference type="Proteomes" id="UP000240493">
    <property type="component" value="Unassembled WGS sequence"/>
</dbReference>
<accession>A0A2T3YQ62</accession>
<keyword evidence="1" id="KW-0472">Membrane</keyword>
<dbReference type="GO" id="GO:0046983">
    <property type="term" value="F:protein dimerization activity"/>
    <property type="evidence" value="ECO:0007669"/>
    <property type="project" value="InterPro"/>
</dbReference>
<keyword evidence="4" id="KW-1185">Reference proteome</keyword>
<dbReference type="EMBL" id="KZ679332">
    <property type="protein sequence ID" value="PTB34705.1"/>
    <property type="molecule type" value="Genomic_DNA"/>
</dbReference>
<evidence type="ECO:0000313" key="3">
    <source>
        <dbReference type="EMBL" id="PTB34705.1"/>
    </source>
</evidence>
<organism evidence="3 4">
    <name type="scientific">Trichoderma asperellum (strain ATCC 204424 / CBS 433.97 / NBRC 101777)</name>
    <dbReference type="NCBI Taxonomy" id="1042311"/>
    <lineage>
        <taxon>Eukaryota</taxon>
        <taxon>Fungi</taxon>
        <taxon>Dikarya</taxon>
        <taxon>Ascomycota</taxon>
        <taxon>Pezizomycotina</taxon>
        <taxon>Sordariomycetes</taxon>
        <taxon>Hypocreomycetidae</taxon>
        <taxon>Hypocreales</taxon>
        <taxon>Hypocreaceae</taxon>
        <taxon>Trichoderma</taxon>
    </lineage>
</organism>
<name>A0A2T3YQ62_TRIA4</name>
<dbReference type="SUPFAM" id="SSF53098">
    <property type="entry name" value="Ribonuclease H-like"/>
    <property type="match status" value="1"/>
</dbReference>
<sequence>KLNFNKFPILFILVRHYLAISTTSAAIESVFFIFNNIIIKLRNRLKPSFIKEIILLKS</sequence>
<feature type="non-terminal residue" evidence="3">
    <location>
        <position position="1"/>
    </location>
</feature>
<feature type="transmembrane region" description="Helical" evidence="1">
    <location>
        <begin position="17"/>
        <end position="39"/>
    </location>
</feature>